<name>A0A1Y1RR45_9MICC</name>
<organism evidence="1 2">
    <name type="scientific">Rothia nasimurium</name>
    <dbReference type="NCBI Taxonomy" id="85336"/>
    <lineage>
        <taxon>Bacteria</taxon>
        <taxon>Bacillati</taxon>
        <taxon>Actinomycetota</taxon>
        <taxon>Actinomycetes</taxon>
        <taxon>Micrococcales</taxon>
        <taxon>Micrococcaceae</taxon>
        <taxon>Rothia</taxon>
    </lineage>
</organism>
<sequence>MDILGSLGAGGSLSGTTGPGFVKCSRKGCSDQAVFEVLWNNPKIHEPSRRKSWAACAGHVDYLQDFLVARGFWKETVPLG</sequence>
<keyword evidence="2" id="KW-1185">Reference proteome</keyword>
<gene>
    <name evidence="1" type="ORF">A7979_00020</name>
</gene>
<dbReference type="OrthoDB" id="5193525at2"/>
<comment type="caution">
    <text evidence="1">The sequence shown here is derived from an EMBL/GenBank/DDBJ whole genome shotgun (WGS) entry which is preliminary data.</text>
</comment>
<proteinExistence type="predicted"/>
<evidence type="ECO:0000313" key="2">
    <source>
        <dbReference type="Proteomes" id="UP000192359"/>
    </source>
</evidence>
<evidence type="ECO:0000313" key="1">
    <source>
        <dbReference type="EMBL" id="ORC22257.1"/>
    </source>
</evidence>
<reference evidence="1 2" key="1">
    <citation type="submission" date="2016-05" db="EMBL/GenBank/DDBJ databases">
        <title>Draft genome sequence of a porcine commensal Rothia nasimurium.</title>
        <authorList>
            <person name="Gaiser R.A."/>
            <person name="Van Baarlen P."/>
            <person name="Wells J.M."/>
        </authorList>
    </citation>
    <scope>NUCLEOTIDE SEQUENCE [LARGE SCALE GENOMIC DNA]</scope>
    <source>
        <strain evidence="1 2">PT-32</strain>
    </source>
</reference>
<dbReference type="Proteomes" id="UP000192359">
    <property type="component" value="Unassembled WGS sequence"/>
</dbReference>
<dbReference type="EMBL" id="LXWF01000011">
    <property type="protein sequence ID" value="ORC22257.1"/>
    <property type="molecule type" value="Genomic_DNA"/>
</dbReference>
<dbReference type="AlphaFoldDB" id="A0A1Y1RR45"/>
<protein>
    <submittedName>
        <fullName evidence="1">Acetone carboxylase</fullName>
    </submittedName>
</protein>
<accession>A0A1Y1RR45</accession>